<comment type="caution">
    <text evidence="2">The sequence shown here is derived from an EMBL/GenBank/DDBJ whole genome shotgun (WGS) entry which is preliminary data.</text>
</comment>
<dbReference type="AlphaFoldDB" id="A0A520RW82"/>
<proteinExistence type="predicted"/>
<dbReference type="Proteomes" id="UP000316199">
    <property type="component" value="Unassembled WGS sequence"/>
</dbReference>
<gene>
    <name evidence="2" type="ORF">EVA68_08875</name>
</gene>
<evidence type="ECO:0000313" key="2">
    <source>
        <dbReference type="EMBL" id="RZO74509.1"/>
    </source>
</evidence>
<accession>A0A520RW82</accession>
<name>A0A520RW82_9GAMM</name>
<dbReference type="InterPro" id="IPR028974">
    <property type="entry name" value="TSP_type-3_rpt"/>
</dbReference>
<dbReference type="GO" id="GO:0005509">
    <property type="term" value="F:calcium ion binding"/>
    <property type="evidence" value="ECO:0007669"/>
    <property type="project" value="InterPro"/>
</dbReference>
<reference evidence="2 3" key="1">
    <citation type="submission" date="2019-02" db="EMBL/GenBank/DDBJ databases">
        <title>Prokaryotic population dynamics and viral predation in marine succession experiment using metagenomics: the confinement effect.</title>
        <authorList>
            <person name="Haro-Moreno J.M."/>
            <person name="Rodriguez-Valera F."/>
            <person name="Lopez-Perez M."/>
        </authorList>
    </citation>
    <scope>NUCLEOTIDE SEQUENCE [LARGE SCALE GENOMIC DNA]</scope>
    <source>
        <strain evidence="2">MED-G157</strain>
    </source>
</reference>
<feature type="non-terminal residue" evidence="2">
    <location>
        <position position="1081"/>
    </location>
</feature>
<dbReference type="Pfam" id="PF13583">
    <property type="entry name" value="Reprolysin_4"/>
    <property type="match status" value="1"/>
</dbReference>
<dbReference type="PROSITE" id="PS00018">
    <property type="entry name" value="EF_HAND_1"/>
    <property type="match status" value="1"/>
</dbReference>
<dbReference type="InterPro" id="IPR018247">
    <property type="entry name" value="EF_Hand_1_Ca_BS"/>
</dbReference>
<sequence length="1081" mass="117653">MIRLYYSFSILLFCMLASQKAQGEVEFICPCVYKSGSPTSAIMQGGIRNLGPEVTGDIRVLVIAQKQGSDYFLGEAYFPNRLGVGEMLPTDYSIQFPFWEYNLEGDYEIRGYLQETVDGSWVTQDEMRFVPEVFLDEATGGSGYVGLYLDGIATATFSSGMDEVTINLPAIKNTSPTDTVPPLSVHLGLFATQEYWAGYYRLWEYPLEYSLEPYEESEAVSITMPFGTITDYEYVHLSLKGTDDAQHYLWQNVSAPIPVQHRDFQVNSIDTLKDTDSDGVSDFNESLMQTNPGDAASRPDSSILDVMVLYTPGVKDLYADLEARIIHVLEYGNSALEDSGVDAVFRLVHLEEVQFSELVQDDIVLDAMIEQEGVFSDLYALRSSVGADLVILYRPLFDEADSCGIGNLTRLGFEGDFKDAWKPFSTAYIDCHSSVTSHEFGHNMGLAHDKLEVSDRGTFFWSRGHGIDGEFVTIMSYADGFSWAPTLRKFSTPNMLCVGNSGASYDCGTDRMDLESGADAALSLNTVRFQVANWASDPPDSDSDGLINFEDLDDDNDGVLDDEDAFPLDLNESLDTDLDGIGNNADADDDNDGMPDVFELNYGFNPLDENDANIDGDGDGETNLFEFNNGTDPSDSASVSNVCLKPDRVAPLPTDSSLQHEQSVYFVNPGSNLNQQTFLRFVNNNATQTDIELYAIDDRGNRSKRDPITFTLPAQGAKQINSQDIETGNMSKGIDNRLCDGQGKWQLAVRSSNPIKVMGLIRTTDGFLTSLNDVVPEEDGSNIIYFANPASNTNQQTFIRVVNTTENSGTVTITGIDDIGITSAGSVSFTLDANQAKQMTAQDLEKGNLGKGLIGSLGDGTGKWRLTVASSLDLKVMSLIRTQDGFLTNLSGMVGTALNGSHEIHFANPASQIDRQTFLRIINKDNAVGTVTISAIDDNGNIAPGGDVMFTLRPFASKQMVSGDLENGNLNKGLSGLLGSGNGRWQLTVSSSLDLEVMSLVRTPDGFLTNLSRTVPVASGLSDVFIFNPASNTNQRSSLRIVNTSSQQGSVMVTGFDDGGSESGEVNFNIMGSSAISISSE</sequence>
<evidence type="ECO:0000256" key="1">
    <source>
        <dbReference type="SAM" id="SignalP"/>
    </source>
</evidence>
<dbReference type="SUPFAM" id="SSF103647">
    <property type="entry name" value="TSP type-3 repeat"/>
    <property type="match status" value="1"/>
</dbReference>
<evidence type="ECO:0000313" key="3">
    <source>
        <dbReference type="Proteomes" id="UP000316199"/>
    </source>
</evidence>
<dbReference type="Gene3D" id="4.10.1080.10">
    <property type="entry name" value="TSP type-3 repeat"/>
    <property type="match status" value="1"/>
</dbReference>
<dbReference type="SUPFAM" id="SSF55486">
    <property type="entry name" value="Metalloproteases ('zincins'), catalytic domain"/>
    <property type="match status" value="1"/>
</dbReference>
<dbReference type="EMBL" id="SHAG01000076">
    <property type="protein sequence ID" value="RZO74509.1"/>
    <property type="molecule type" value="Genomic_DNA"/>
</dbReference>
<feature type="signal peptide" evidence="1">
    <location>
        <begin position="1"/>
        <end position="23"/>
    </location>
</feature>
<organism evidence="2 3">
    <name type="scientific">OM182 bacterium</name>
    <dbReference type="NCBI Taxonomy" id="2510334"/>
    <lineage>
        <taxon>Bacteria</taxon>
        <taxon>Pseudomonadati</taxon>
        <taxon>Pseudomonadota</taxon>
        <taxon>Gammaproteobacteria</taxon>
        <taxon>OMG group</taxon>
        <taxon>OM182 clade</taxon>
    </lineage>
</organism>
<protein>
    <submittedName>
        <fullName evidence="2">Uncharacterized protein</fullName>
    </submittedName>
</protein>
<feature type="chain" id="PRO_5021911333" evidence="1">
    <location>
        <begin position="24"/>
        <end position="1081"/>
    </location>
</feature>
<keyword evidence="1" id="KW-0732">Signal</keyword>